<reference evidence="6" key="1">
    <citation type="submission" date="2021-02" db="EMBL/GenBank/DDBJ databases">
        <authorList>
            <person name="Bekaert M."/>
        </authorList>
    </citation>
    <scope>NUCLEOTIDE SEQUENCE</scope>
    <source>
        <strain evidence="6">IoA-00</strain>
    </source>
</reference>
<feature type="domain" description="G-protein coupled receptors family 2 profile 2" evidence="5">
    <location>
        <begin position="28"/>
        <end position="245"/>
    </location>
</feature>
<dbReference type="PROSITE" id="PS50261">
    <property type="entry name" value="G_PROTEIN_RECEP_F2_4"/>
    <property type="match status" value="1"/>
</dbReference>
<proteinExistence type="predicted"/>
<dbReference type="Proteomes" id="UP000675881">
    <property type="component" value="Chromosome 12"/>
</dbReference>
<dbReference type="EMBL" id="HG994591">
    <property type="protein sequence ID" value="CAF2820425.1"/>
    <property type="molecule type" value="Genomic_DNA"/>
</dbReference>
<evidence type="ECO:0000256" key="4">
    <source>
        <dbReference type="ARBA" id="ARBA00023136"/>
    </source>
</evidence>
<sequence length="383" mass="44365">MSNFFWILTSAFQTVMTSNNGSAYIWCISIVFLRYFHLSTFFWMFVEGLYLFVQVIATFSVENSTFKLRHYLIIGWGIPLMIIILWSTLTANSSSTIMSTWLNYDESNLTSQKYNYQEKNGSDLEHLFNDDTLTCPFIDKNSYEWIYTGPVIVVLMLNSFFLVWIMWVVITKLRSPNCSSEDNNHQHWKATKALLVIIPLLGITYMITIYAPSNGSVFANVLQHIRALLLSTQGFAVTLPYCFLNTEFWCHSLTTDDESYEQCRSDVDLVFGSCNAMITTTLEKSSNKCMLCDQDHQNLQMHSRPTNVAASYKRTLQTQEICIPKWEPNQECQVICRKCSRSKYQTNHSPLTCPKKRYKSSLPYPKASSKTDYLLNKSYKRLN</sequence>
<evidence type="ECO:0000256" key="3">
    <source>
        <dbReference type="ARBA" id="ARBA00022989"/>
    </source>
</evidence>
<dbReference type="PANTHER" id="PTHR45620:SF15">
    <property type="entry name" value="DIURETIC HORMONE 44 RECEPTOR 1-RELATED"/>
    <property type="match status" value="1"/>
</dbReference>
<dbReference type="GO" id="GO:0007188">
    <property type="term" value="P:adenylate cyclase-modulating G protein-coupled receptor signaling pathway"/>
    <property type="evidence" value="ECO:0007669"/>
    <property type="project" value="TreeGrafter"/>
</dbReference>
<dbReference type="GO" id="GO:0008528">
    <property type="term" value="F:G protein-coupled peptide receptor activity"/>
    <property type="evidence" value="ECO:0007669"/>
    <property type="project" value="TreeGrafter"/>
</dbReference>
<dbReference type="OrthoDB" id="6022368at2759"/>
<dbReference type="InterPro" id="IPR050332">
    <property type="entry name" value="GPCR_2"/>
</dbReference>
<name>A0A7R8H203_LEPSM</name>
<comment type="subcellular location">
    <subcellularLocation>
        <location evidence="1">Membrane</location>
        <topology evidence="1">Multi-pass membrane protein</topology>
    </subcellularLocation>
</comment>
<accession>A0A7R8H203</accession>
<dbReference type="Pfam" id="PF00002">
    <property type="entry name" value="7tm_2"/>
    <property type="match status" value="2"/>
</dbReference>
<dbReference type="PANTHER" id="PTHR45620">
    <property type="entry name" value="PDF RECEPTOR-LIKE PROTEIN-RELATED"/>
    <property type="match status" value="1"/>
</dbReference>
<dbReference type="GO" id="GO:0007166">
    <property type="term" value="P:cell surface receptor signaling pathway"/>
    <property type="evidence" value="ECO:0007669"/>
    <property type="project" value="InterPro"/>
</dbReference>
<dbReference type="PRINTS" id="PR00249">
    <property type="entry name" value="GPCRSECRETIN"/>
</dbReference>
<evidence type="ECO:0000256" key="1">
    <source>
        <dbReference type="ARBA" id="ARBA00004141"/>
    </source>
</evidence>
<protein>
    <submittedName>
        <fullName evidence="6">CRHR1</fullName>
    </submittedName>
</protein>
<dbReference type="InterPro" id="IPR000832">
    <property type="entry name" value="GPCR_2_secretin-like"/>
</dbReference>
<dbReference type="GO" id="GO:0005886">
    <property type="term" value="C:plasma membrane"/>
    <property type="evidence" value="ECO:0007669"/>
    <property type="project" value="TreeGrafter"/>
</dbReference>
<dbReference type="AlphaFoldDB" id="A0A7R8H203"/>
<dbReference type="GO" id="GO:0017046">
    <property type="term" value="F:peptide hormone binding"/>
    <property type="evidence" value="ECO:0007669"/>
    <property type="project" value="TreeGrafter"/>
</dbReference>
<gene>
    <name evidence="6" type="ORF">LSAA_3575</name>
</gene>
<evidence type="ECO:0000313" key="7">
    <source>
        <dbReference type="Proteomes" id="UP000675881"/>
    </source>
</evidence>
<evidence type="ECO:0000313" key="6">
    <source>
        <dbReference type="EMBL" id="CAF2820425.1"/>
    </source>
</evidence>
<organism evidence="6 7">
    <name type="scientific">Lepeophtheirus salmonis</name>
    <name type="common">Salmon louse</name>
    <name type="synonym">Caligus salmonis</name>
    <dbReference type="NCBI Taxonomy" id="72036"/>
    <lineage>
        <taxon>Eukaryota</taxon>
        <taxon>Metazoa</taxon>
        <taxon>Ecdysozoa</taxon>
        <taxon>Arthropoda</taxon>
        <taxon>Crustacea</taxon>
        <taxon>Multicrustacea</taxon>
        <taxon>Hexanauplia</taxon>
        <taxon>Copepoda</taxon>
        <taxon>Siphonostomatoida</taxon>
        <taxon>Caligidae</taxon>
        <taxon>Lepeophtheirus</taxon>
    </lineage>
</organism>
<evidence type="ECO:0000259" key="5">
    <source>
        <dbReference type="PROSITE" id="PS50261"/>
    </source>
</evidence>
<evidence type="ECO:0000256" key="2">
    <source>
        <dbReference type="ARBA" id="ARBA00022692"/>
    </source>
</evidence>
<keyword evidence="7" id="KW-1185">Reference proteome</keyword>
<keyword evidence="2" id="KW-0812">Transmembrane</keyword>
<keyword evidence="4" id="KW-0472">Membrane</keyword>
<dbReference type="InterPro" id="IPR017981">
    <property type="entry name" value="GPCR_2-like_7TM"/>
</dbReference>
<dbReference type="Gene3D" id="1.20.1070.10">
    <property type="entry name" value="Rhodopsin 7-helix transmembrane proteins"/>
    <property type="match status" value="1"/>
</dbReference>
<keyword evidence="3" id="KW-1133">Transmembrane helix</keyword>